<dbReference type="PANTHER" id="PTHR46518">
    <property type="entry name" value="COILED-COIL DOMAIN-CONTAINING PROTEIN 151"/>
    <property type="match status" value="1"/>
</dbReference>
<protein>
    <recommendedName>
        <fullName evidence="4">ODAD1 central coiled coil region domain-containing protein</fullName>
    </recommendedName>
</protein>
<organism evidence="5 6">
    <name type="scientific">Triparma retinervis</name>
    <dbReference type="NCBI Taxonomy" id="2557542"/>
    <lineage>
        <taxon>Eukaryota</taxon>
        <taxon>Sar</taxon>
        <taxon>Stramenopiles</taxon>
        <taxon>Ochrophyta</taxon>
        <taxon>Bolidophyceae</taxon>
        <taxon>Parmales</taxon>
        <taxon>Triparmaceae</taxon>
        <taxon>Triparma</taxon>
    </lineage>
</organism>
<sequence>VEELRERMRMLQGDRRANVELLETHKKLNVSEISHSREENKDLRTRVAHLKRNESTAGADAEIEGLKRDLVKMRKSYDELKGISTKASAKREALKDEVRACELESRRPTEEDTPLTRSIRVLENRLDKAMIKYNEATSIRKTYEQIVRRLKEERVGFDNQLSALERTLAAKQRDYEELLLLSGDANHAREIAQLELDRVRGGYEEEKVRRESELRERHQLVQMKRQNKERRERREKERSQIVENNAKQLDEEGEKEMRDRLRGAESEKEKIILAKNKIDIFENAFRKIKDATGVSGANEVIMKIESQEGTSQNLLALQKENQSRIIKLQTQAFETKERIDAVKFTGVQGGHRRKIVDEQEQQLVTSNTRLHRCTAKFDRLNGTLTGTRAGVGHVLSKMMSAGGDFPFLGDARAEGDKGVIEALRAIAMAGENMMNRIRAQRIEDGVLGSEGGGEDEGAMEGH</sequence>
<comment type="caution">
    <text evidence="5">The sequence shown here is derived from an EMBL/GenBank/DDBJ whole genome shotgun (WGS) entry which is preliminary data.</text>
</comment>
<feature type="region of interest" description="Disordered" evidence="3">
    <location>
        <begin position="221"/>
        <end position="262"/>
    </location>
</feature>
<keyword evidence="1 2" id="KW-0175">Coiled coil</keyword>
<evidence type="ECO:0000256" key="1">
    <source>
        <dbReference type="ARBA" id="ARBA00023054"/>
    </source>
</evidence>
<feature type="compositionally biased region" description="Basic and acidic residues" evidence="3">
    <location>
        <begin position="229"/>
        <end position="240"/>
    </location>
</feature>
<dbReference type="Pfam" id="PF21773">
    <property type="entry name" value="ODAD1_CC"/>
    <property type="match status" value="1"/>
</dbReference>
<keyword evidence="6" id="KW-1185">Reference proteome</keyword>
<evidence type="ECO:0000256" key="2">
    <source>
        <dbReference type="SAM" id="Coils"/>
    </source>
</evidence>
<accession>A0A9W6Z5W2</accession>
<dbReference type="GO" id="GO:0036064">
    <property type="term" value="C:ciliary basal body"/>
    <property type="evidence" value="ECO:0007669"/>
    <property type="project" value="TreeGrafter"/>
</dbReference>
<dbReference type="PANTHER" id="PTHR46518:SF1">
    <property type="entry name" value="OUTER DYNEIN ARM-DOCKING COMPLEX SUBUNIT 3"/>
    <property type="match status" value="1"/>
</dbReference>
<feature type="non-terminal residue" evidence="5">
    <location>
        <position position="1"/>
    </location>
</feature>
<feature type="coiled-coil region" evidence="2">
    <location>
        <begin position="119"/>
        <end position="181"/>
    </location>
</feature>
<evidence type="ECO:0000256" key="3">
    <source>
        <dbReference type="SAM" id="MobiDB-lite"/>
    </source>
</evidence>
<evidence type="ECO:0000313" key="6">
    <source>
        <dbReference type="Proteomes" id="UP001165082"/>
    </source>
</evidence>
<feature type="coiled-coil region" evidence="2">
    <location>
        <begin position="33"/>
        <end position="83"/>
    </location>
</feature>
<dbReference type="Proteomes" id="UP001165082">
    <property type="component" value="Unassembled WGS sequence"/>
</dbReference>
<dbReference type="InterPro" id="IPR033192">
    <property type="entry name" value="ODAD3"/>
</dbReference>
<dbReference type="AlphaFoldDB" id="A0A9W6Z5W2"/>
<dbReference type="GO" id="GO:0097542">
    <property type="term" value="C:ciliary tip"/>
    <property type="evidence" value="ECO:0007669"/>
    <property type="project" value="TreeGrafter"/>
</dbReference>
<dbReference type="OrthoDB" id="10255247at2759"/>
<evidence type="ECO:0000259" key="4">
    <source>
        <dbReference type="Pfam" id="PF21773"/>
    </source>
</evidence>
<dbReference type="GO" id="GO:0035253">
    <property type="term" value="C:ciliary rootlet"/>
    <property type="evidence" value="ECO:0007669"/>
    <property type="project" value="TreeGrafter"/>
</dbReference>
<proteinExistence type="predicted"/>
<feature type="non-terminal residue" evidence="5">
    <location>
        <position position="462"/>
    </location>
</feature>
<dbReference type="GO" id="GO:0003341">
    <property type="term" value="P:cilium movement"/>
    <property type="evidence" value="ECO:0007669"/>
    <property type="project" value="InterPro"/>
</dbReference>
<feature type="domain" description="ODAD1 central coiled coil region" evidence="4">
    <location>
        <begin position="117"/>
        <end position="398"/>
    </location>
</feature>
<reference evidence="5" key="1">
    <citation type="submission" date="2022-07" db="EMBL/GenBank/DDBJ databases">
        <title>Genome analysis of Parmales, a sister group of diatoms, reveals the evolutionary specialization of diatoms from phago-mixotrophs to photoautotrophs.</title>
        <authorList>
            <person name="Ban H."/>
            <person name="Sato S."/>
            <person name="Yoshikawa S."/>
            <person name="Kazumasa Y."/>
            <person name="Nakamura Y."/>
            <person name="Ichinomiya M."/>
            <person name="Saitoh K."/>
            <person name="Sato N."/>
            <person name="Blanc-Mathieu R."/>
            <person name="Endo H."/>
            <person name="Kuwata A."/>
            <person name="Ogata H."/>
        </authorList>
    </citation>
    <scope>NUCLEOTIDE SEQUENCE</scope>
</reference>
<dbReference type="InterPro" id="IPR049258">
    <property type="entry name" value="ODAD1_CC"/>
</dbReference>
<gene>
    <name evidence="5" type="ORF">TrRE_jg2600</name>
</gene>
<evidence type="ECO:0000313" key="5">
    <source>
        <dbReference type="EMBL" id="GMH46336.1"/>
    </source>
</evidence>
<dbReference type="GO" id="GO:0036158">
    <property type="term" value="P:outer dynein arm assembly"/>
    <property type="evidence" value="ECO:0007669"/>
    <property type="project" value="InterPro"/>
</dbReference>
<name>A0A9W6Z5W2_9STRA</name>
<dbReference type="EMBL" id="BRXZ01003025">
    <property type="protein sequence ID" value="GMH46336.1"/>
    <property type="molecule type" value="Genomic_DNA"/>
</dbReference>